<name>A0A834LX78_RHOSS</name>
<protein>
    <submittedName>
        <fullName evidence="4">Uncharacterized protein</fullName>
    </submittedName>
</protein>
<dbReference type="PANTHER" id="PTHR47481:SF10">
    <property type="entry name" value="COPIA-LIKE POLYPROTEIN_RETROTRANSPOSON"/>
    <property type="match status" value="1"/>
</dbReference>
<gene>
    <name evidence="4" type="ORF">RHSIM_Rhsim02G0101900</name>
</gene>
<evidence type="ECO:0000259" key="3">
    <source>
        <dbReference type="Pfam" id="PF22936"/>
    </source>
</evidence>
<evidence type="ECO:0000313" key="4">
    <source>
        <dbReference type="EMBL" id="KAF7151725.1"/>
    </source>
</evidence>
<feature type="region of interest" description="Disordered" evidence="1">
    <location>
        <begin position="366"/>
        <end position="385"/>
    </location>
</feature>
<proteinExistence type="predicted"/>
<feature type="region of interest" description="Disordered" evidence="1">
    <location>
        <begin position="400"/>
        <end position="419"/>
    </location>
</feature>
<evidence type="ECO:0000313" key="5">
    <source>
        <dbReference type="Proteomes" id="UP000626092"/>
    </source>
</evidence>
<accession>A0A834LX78</accession>
<sequence>MSTGSLTTVVRRYPYPCQINVANFVSLRLTETNYLLWRTQILSLIESQDVLGFVDGGEPMLSRYLQNSSEKAEKENALNPDFQAWVKTDRLVKAWITSTLSEEVLGLAVGLVTSRDRFNHAYQPHEVPQALATMTLESPIDEDRLPDTGATSHMTGNRDKLFNLTSYRGKDYVMVGNGEKLKITHTGDAQLPAKHNDILLHDVLLVPDIKKNLLSVSQLTSDLPCHFEFTSDGFVVKDQKTNQVMARGNRKGGLYVLDGTEKQALFSARFRTTSEDVWHQRLGHLQAKVILFPVKKLADLFIAAADEGDLATFTDWVQATQNDFAVSCGHELFTRTQMMSPDPRNLDSNLISPNPLALQSEPILDPPTLEAEQNPNLFTSPPLCHDQSEYEIKPESIVPNISEDTNHSSPQTSNSSDSTSQIESLIEILSCKFAMKDLGPLHYFLGIEVHHTSDGLLLTQSKYARDLLERANMASCKLTNLYTHGFKGFITTWSH</sequence>
<dbReference type="PANTHER" id="PTHR47481">
    <property type="match status" value="1"/>
</dbReference>
<organism evidence="4 5">
    <name type="scientific">Rhododendron simsii</name>
    <name type="common">Sims's rhododendron</name>
    <dbReference type="NCBI Taxonomy" id="118357"/>
    <lineage>
        <taxon>Eukaryota</taxon>
        <taxon>Viridiplantae</taxon>
        <taxon>Streptophyta</taxon>
        <taxon>Embryophyta</taxon>
        <taxon>Tracheophyta</taxon>
        <taxon>Spermatophyta</taxon>
        <taxon>Magnoliopsida</taxon>
        <taxon>eudicotyledons</taxon>
        <taxon>Gunneridae</taxon>
        <taxon>Pentapetalae</taxon>
        <taxon>asterids</taxon>
        <taxon>Ericales</taxon>
        <taxon>Ericaceae</taxon>
        <taxon>Ericoideae</taxon>
        <taxon>Rhodoreae</taxon>
        <taxon>Rhododendron</taxon>
    </lineage>
</organism>
<feature type="compositionally biased region" description="Low complexity" evidence="1">
    <location>
        <begin position="408"/>
        <end position="419"/>
    </location>
</feature>
<feature type="domain" description="Reverse transcriptase Ty1/copia-type" evidence="2">
    <location>
        <begin position="416"/>
        <end position="477"/>
    </location>
</feature>
<reference evidence="4" key="1">
    <citation type="submission" date="2019-11" db="EMBL/GenBank/DDBJ databases">
        <authorList>
            <person name="Liu Y."/>
            <person name="Hou J."/>
            <person name="Li T.-Q."/>
            <person name="Guan C.-H."/>
            <person name="Wu X."/>
            <person name="Wu H.-Z."/>
            <person name="Ling F."/>
            <person name="Zhang R."/>
            <person name="Shi X.-G."/>
            <person name="Ren J.-P."/>
            <person name="Chen E.-F."/>
            <person name="Sun J.-M."/>
        </authorList>
    </citation>
    <scope>NUCLEOTIDE SEQUENCE</scope>
    <source>
        <strain evidence="4">Adult_tree_wgs_1</strain>
        <tissue evidence="4">Leaves</tissue>
    </source>
</reference>
<dbReference type="AlphaFoldDB" id="A0A834LX78"/>
<keyword evidence="5" id="KW-1185">Reference proteome</keyword>
<feature type="domain" description="Retrovirus-related Pol polyprotein from transposon TNT 1-94-like beta-barrel" evidence="3">
    <location>
        <begin position="147"/>
        <end position="221"/>
    </location>
</feature>
<dbReference type="Pfam" id="PF07727">
    <property type="entry name" value="RVT_2"/>
    <property type="match status" value="1"/>
</dbReference>
<dbReference type="InterPro" id="IPR054722">
    <property type="entry name" value="PolX-like_BBD"/>
</dbReference>
<comment type="caution">
    <text evidence="4">The sequence shown here is derived from an EMBL/GenBank/DDBJ whole genome shotgun (WGS) entry which is preliminary data.</text>
</comment>
<dbReference type="OrthoDB" id="1937754at2759"/>
<evidence type="ECO:0000256" key="1">
    <source>
        <dbReference type="SAM" id="MobiDB-lite"/>
    </source>
</evidence>
<dbReference type="EMBL" id="WJXA01000002">
    <property type="protein sequence ID" value="KAF7151725.1"/>
    <property type="molecule type" value="Genomic_DNA"/>
</dbReference>
<dbReference type="InterPro" id="IPR013103">
    <property type="entry name" value="RVT_2"/>
</dbReference>
<evidence type="ECO:0000259" key="2">
    <source>
        <dbReference type="Pfam" id="PF07727"/>
    </source>
</evidence>
<dbReference type="Proteomes" id="UP000626092">
    <property type="component" value="Unassembled WGS sequence"/>
</dbReference>
<dbReference type="Pfam" id="PF22936">
    <property type="entry name" value="Pol_BBD"/>
    <property type="match status" value="1"/>
</dbReference>